<dbReference type="RefSeq" id="XP_044542897.1">
    <property type="nucleotide sequence ID" value="XM_044687509.1"/>
</dbReference>
<keyword evidence="3" id="KW-1185">Reference proteome</keyword>
<dbReference type="AlphaFoldDB" id="A0AA88GF49"/>
<sequence length="579" mass="67854">MAQLHHPLSWMPVVEKLFQFLDPLQEDRVLFRLGSTCTDCYLAVTLLARKMLLQAFLKGNEQVAFPLPLDDGASDTEIEIREKELGVGRFPFYLREFLKLNRGRWSWNEKLIHPTNVVCPMEEWEPLHSSTYIMFSRHALNSYFTTKKTKSLILIGCLYKKRACVLYEPICGGLFCLYQNRIKKLRSILHWYSEPVDQTFNFDFVPFTKITTKEEAIANIQNHTRVSVYPFLTKQLREDIDVVLAATQHRYESAIPLKYKDDPQFMLEYVCRNTFAFFLCSPRLRYDFEFVKTCVKKNVFIVMLRVSDKWRYDISFKLRNFLKSEMIEFFKHVNINFPKLRALPRLRNGPLYEQDRGTVISPSSALRVVQENGLFLQYCSEEARSDRNIVKQAIQENGMALQFASEELRNDLELVRIALLNNPEIYSHLSQTVQEDSSIALTLVSNFTDQMHRIPECLKINTDFLSKAIDANPNNIWSCTSAFQFVMNDCKRNYLKYLLMPEMPLYVLVLKIPRTDWGNFEVVASLSLMLKNFNEIRMTKKKNPTVSSVRCEQVVMRMLRDPTKIMNVREAIFQNTYGI</sequence>
<reference evidence="2 3" key="1">
    <citation type="journal article" date="2018" name="BMC Genomics">
        <title>The genome of Naegleria lovaniensis, the basis for a comparative approach to unravel pathogenicity factors of the human pathogenic amoeba N. fowleri.</title>
        <authorList>
            <person name="Liechti N."/>
            <person name="Schurch N."/>
            <person name="Bruggmann R."/>
            <person name="Wittwer M."/>
        </authorList>
    </citation>
    <scope>NUCLEOTIDE SEQUENCE [LARGE SCALE GENOMIC DNA]</scope>
    <source>
        <strain evidence="2 3">ATCC 30569</strain>
    </source>
</reference>
<organism evidence="2 3">
    <name type="scientific">Naegleria lovaniensis</name>
    <name type="common">Amoeba</name>
    <dbReference type="NCBI Taxonomy" id="51637"/>
    <lineage>
        <taxon>Eukaryota</taxon>
        <taxon>Discoba</taxon>
        <taxon>Heterolobosea</taxon>
        <taxon>Tetramitia</taxon>
        <taxon>Eutetramitia</taxon>
        <taxon>Vahlkampfiidae</taxon>
        <taxon>Naegleria</taxon>
    </lineage>
</organism>
<evidence type="ECO:0000259" key="1">
    <source>
        <dbReference type="Pfam" id="PF13475"/>
    </source>
</evidence>
<dbReference type="Pfam" id="PF13475">
    <property type="entry name" value="DUF4116"/>
    <property type="match status" value="2"/>
</dbReference>
<protein>
    <recommendedName>
        <fullName evidence="1">DUF4116 domain-containing protein</fullName>
    </recommendedName>
</protein>
<name>A0AA88GF49_NAELO</name>
<evidence type="ECO:0000313" key="2">
    <source>
        <dbReference type="EMBL" id="KAG2373723.1"/>
    </source>
</evidence>
<gene>
    <name evidence="2" type="ORF">C9374_011812</name>
</gene>
<dbReference type="EMBL" id="PYSW02000051">
    <property type="protein sequence ID" value="KAG2373723.1"/>
    <property type="molecule type" value="Genomic_DNA"/>
</dbReference>
<dbReference type="GeneID" id="68104266"/>
<proteinExistence type="predicted"/>
<dbReference type="Proteomes" id="UP000816034">
    <property type="component" value="Unassembled WGS sequence"/>
</dbReference>
<comment type="caution">
    <text evidence="2">The sequence shown here is derived from an EMBL/GenBank/DDBJ whole genome shotgun (WGS) entry which is preliminary data.</text>
</comment>
<feature type="domain" description="DUF4116" evidence="1">
    <location>
        <begin position="262"/>
        <end position="300"/>
    </location>
</feature>
<dbReference type="InterPro" id="IPR025197">
    <property type="entry name" value="DUF4116"/>
</dbReference>
<evidence type="ECO:0000313" key="3">
    <source>
        <dbReference type="Proteomes" id="UP000816034"/>
    </source>
</evidence>
<feature type="domain" description="DUF4116" evidence="1">
    <location>
        <begin position="386"/>
        <end position="431"/>
    </location>
</feature>
<accession>A0AA88GF49</accession>